<name>A0A0F6ID52_LEPIR</name>
<gene>
    <name evidence="1" type="ORF">LEP1GSC079_0319</name>
</gene>
<accession>A0A0F6ID52</accession>
<protein>
    <submittedName>
        <fullName evidence="1">Uncharacterized protein</fullName>
    </submittedName>
</protein>
<evidence type="ECO:0000313" key="1">
    <source>
        <dbReference type="EMBL" id="EMJ35977.1"/>
    </source>
</evidence>
<dbReference type="Proteomes" id="UP000012164">
    <property type="component" value="Unassembled WGS sequence"/>
</dbReference>
<organism evidence="1 2">
    <name type="scientific">Leptospira interrogans str. FPW1039</name>
    <dbReference type="NCBI Taxonomy" id="1193040"/>
    <lineage>
        <taxon>Bacteria</taxon>
        <taxon>Pseudomonadati</taxon>
        <taxon>Spirochaetota</taxon>
        <taxon>Spirochaetia</taxon>
        <taxon>Leptospirales</taxon>
        <taxon>Leptospiraceae</taxon>
        <taxon>Leptospira</taxon>
    </lineage>
</organism>
<evidence type="ECO:0000313" key="2">
    <source>
        <dbReference type="Proteomes" id="UP000012164"/>
    </source>
</evidence>
<sequence>MKMNPDYLEIWKQITNATNLSKVLVQHFSYLVDNPEYDRLLGAVMQKASSCRIEKNSLQILFSNDLLLSASAPFSIKESTTWPESFKKLISVHELLEVGDANESHMARDLVLGDHGSFSDEYIDDEEFEEAESPMIDDQSDWWIYHPEEKNEQNEPMLYYVSHESGNVKESFPHNVGILFLKRLADQLNIDKSFYPRSKDEDTIYFELQKEIPLPFYILRAENIDKYYRIAAVLSQNNERFFGILDTSNPNEIKIIGKTDFPSSGDQLNMKVSGSKVILFNDRTGLFNPLVWIDISDLTSPKVGGVIDEKGIEAVAAIYQNRVVYKTKTDQLIEQNLLTGEKKTFQSLIRVRELMIDESVIVVQNPNEVQVLDRQYNLISQGKAGSPFPQNVLFSELKLIVSVPLADPLEVFSFSAPKIQKQKFPSLEGHFCRLPYFVSENSIWFLTTTHARDDEEIRYNLVRLDMDSKESKATNHILKENLNYDECAIEILSDEIRIYLRERILIYRLEK</sequence>
<dbReference type="AlphaFoldDB" id="A0A0F6ID52"/>
<comment type="caution">
    <text evidence="1">The sequence shown here is derived from an EMBL/GenBank/DDBJ whole genome shotgun (WGS) entry which is preliminary data.</text>
</comment>
<dbReference type="EMBL" id="AKWR02000143">
    <property type="protein sequence ID" value="EMJ35977.1"/>
    <property type="molecule type" value="Genomic_DNA"/>
</dbReference>
<reference evidence="1 2" key="1">
    <citation type="submission" date="2013-01" db="EMBL/GenBank/DDBJ databases">
        <authorList>
            <person name="Harkins D.M."/>
            <person name="Durkin A.S."/>
            <person name="Brinkac L.M."/>
            <person name="Haft D.H."/>
            <person name="Selengut J.D."/>
            <person name="Sanka R."/>
            <person name="DePew J."/>
            <person name="Purushe J."/>
            <person name="Peacock S.J."/>
            <person name="Thaipadungpanit J."/>
            <person name="Wuthiekanun V.W."/>
            <person name="Day N.P."/>
            <person name="Vinetz J.M."/>
            <person name="Sutton G.G."/>
            <person name="Nierman W.C."/>
            <person name="Fouts D.E."/>
        </authorList>
    </citation>
    <scope>NUCLEOTIDE SEQUENCE [LARGE SCALE GENOMIC DNA]</scope>
    <source>
        <strain evidence="1 2">FPW1039</strain>
    </source>
</reference>
<proteinExistence type="predicted"/>